<evidence type="ECO:0000256" key="1">
    <source>
        <dbReference type="SAM" id="MobiDB-lite"/>
    </source>
</evidence>
<name>A0ABZ2KKA7_9BACT</name>
<feature type="region of interest" description="Disordered" evidence="1">
    <location>
        <begin position="96"/>
        <end position="121"/>
    </location>
</feature>
<reference evidence="2 3" key="1">
    <citation type="submission" date="2021-12" db="EMBL/GenBank/DDBJ databases">
        <title>Discovery of the Pendulisporaceae a myxobacterial family with distinct sporulation behavior and unique specialized metabolism.</title>
        <authorList>
            <person name="Garcia R."/>
            <person name="Popoff A."/>
            <person name="Bader C.D."/>
            <person name="Loehr J."/>
            <person name="Walesch S."/>
            <person name="Walt C."/>
            <person name="Boldt J."/>
            <person name="Bunk B."/>
            <person name="Haeckl F.J.F.P.J."/>
            <person name="Gunesch A.P."/>
            <person name="Birkelbach J."/>
            <person name="Nuebel U."/>
            <person name="Pietschmann T."/>
            <person name="Bach T."/>
            <person name="Mueller R."/>
        </authorList>
    </citation>
    <scope>NUCLEOTIDE SEQUENCE [LARGE SCALE GENOMIC DNA]</scope>
    <source>
        <strain evidence="2 3">MSr12523</strain>
    </source>
</reference>
<organism evidence="2 3">
    <name type="scientific">Pendulispora brunnea</name>
    <dbReference type="NCBI Taxonomy" id="2905690"/>
    <lineage>
        <taxon>Bacteria</taxon>
        <taxon>Pseudomonadati</taxon>
        <taxon>Myxococcota</taxon>
        <taxon>Myxococcia</taxon>
        <taxon>Myxococcales</taxon>
        <taxon>Sorangiineae</taxon>
        <taxon>Pendulisporaceae</taxon>
        <taxon>Pendulispora</taxon>
    </lineage>
</organism>
<dbReference type="Proteomes" id="UP001379533">
    <property type="component" value="Chromosome"/>
</dbReference>
<feature type="compositionally biased region" description="Pro residues" evidence="1">
    <location>
        <begin position="104"/>
        <end position="114"/>
    </location>
</feature>
<evidence type="ECO:0000313" key="2">
    <source>
        <dbReference type="EMBL" id="WXA99093.1"/>
    </source>
</evidence>
<dbReference type="EMBL" id="CP089982">
    <property type="protein sequence ID" value="WXA99093.1"/>
    <property type="molecule type" value="Genomic_DNA"/>
</dbReference>
<keyword evidence="3" id="KW-1185">Reference proteome</keyword>
<evidence type="ECO:0000313" key="3">
    <source>
        <dbReference type="Proteomes" id="UP001379533"/>
    </source>
</evidence>
<sequence length="121" mass="12707">MNRTIDELVELLLDHKWVPFAALAIGAVVRVLKSDTPLPTVPTAWRPWLALGLGAVAGVLQAVVGGTAWSKALLDGLTAALTAIAGHDLVIESLRGGKELGTRPPSPPRPPEPPILREVSS</sequence>
<dbReference type="RefSeq" id="WP_394849723.1">
    <property type="nucleotide sequence ID" value="NZ_CP089982.1"/>
</dbReference>
<proteinExistence type="predicted"/>
<evidence type="ECO:0008006" key="4">
    <source>
        <dbReference type="Google" id="ProtNLM"/>
    </source>
</evidence>
<gene>
    <name evidence="2" type="ORF">LZC95_20000</name>
</gene>
<accession>A0ABZ2KKA7</accession>
<protein>
    <recommendedName>
        <fullName evidence="4">Holin</fullName>
    </recommendedName>
</protein>